<dbReference type="AlphaFoldDB" id="A0A1J5PEL4"/>
<protein>
    <recommendedName>
        <fullName evidence="2">Cyclase/dehydrase</fullName>
    </recommendedName>
</protein>
<dbReference type="PANTHER" id="PTHR39683:SF4">
    <property type="entry name" value="COENZYME Q-BINDING PROTEIN COQ10 START DOMAIN-CONTAINING PROTEIN"/>
    <property type="match status" value="1"/>
</dbReference>
<evidence type="ECO:0000313" key="1">
    <source>
        <dbReference type="EMBL" id="OIQ69814.1"/>
    </source>
</evidence>
<sequence length="86" mass="9722">MRDTVTLAYDWSQAPGQLSWTLLDAELLTAMDGAYLVKEIDEDSTDVTYRLAVDVAMPMLAMLKRKAEQSVVDMALKELKRRVEEA</sequence>
<proteinExistence type="predicted"/>
<dbReference type="PANTHER" id="PTHR39683">
    <property type="entry name" value="CONSERVED PROTEIN TB16.3"/>
    <property type="match status" value="1"/>
</dbReference>
<dbReference type="Gene3D" id="3.30.530.20">
    <property type="match status" value="1"/>
</dbReference>
<dbReference type="SUPFAM" id="SSF55961">
    <property type="entry name" value="Bet v1-like"/>
    <property type="match status" value="1"/>
</dbReference>
<reference evidence="1" key="1">
    <citation type="submission" date="2016-10" db="EMBL/GenBank/DDBJ databases">
        <title>Sequence of Gallionella enrichment culture.</title>
        <authorList>
            <person name="Poehlein A."/>
            <person name="Muehling M."/>
            <person name="Daniel R."/>
        </authorList>
    </citation>
    <scope>NUCLEOTIDE SEQUENCE</scope>
</reference>
<evidence type="ECO:0008006" key="2">
    <source>
        <dbReference type="Google" id="ProtNLM"/>
    </source>
</evidence>
<organism evidence="1">
    <name type="scientific">mine drainage metagenome</name>
    <dbReference type="NCBI Taxonomy" id="410659"/>
    <lineage>
        <taxon>unclassified sequences</taxon>
        <taxon>metagenomes</taxon>
        <taxon>ecological metagenomes</taxon>
    </lineage>
</organism>
<accession>A0A1J5PEL4</accession>
<dbReference type="InterPro" id="IPR023393">
    <property type="entry name" value="START-like_dom_sf"/>
</dbReference>
<name>A0A1J5PEL4_9ZZZZ</name>
<comment type="caution">
    <text evidence="1">The sequence shown here is derived from an EMBL/GenBank/DDBJ whole genome shotgun (WGS) entry which is preliminary data.</text>
</comment>
<gene>
    <name evidence="1" type="ORF">GALL_485840</name>
</gene>
<dbReference type="EMBL" id="MLJW01004521">
    <property type="protein sequence ID" value="OIQ69814.1"/>
    <property type="molecule type" value="Genomic_DNA"/>
</dbReference>